<dbReference type="SUPFAM" id="SSF52788">
    <property type="entry name" value="Phosphotyrosine protein phosphatases I"/>
    <property type="match status" value="1"/>
</dbReference>
<dbReference type="Proteomes" id="UP000184731">
    <property type="component" value="Chromosome"/>
</dbReference>
<accession>A0A1L4CYI2</accession>
<evidence type="ECO:0000313" key="3">
    <source>
        <dbReference type="Proteomes" id="UP000184731"/>
    </source>
</evidence>
<evidence type="ECO:0000259" key="1">
    <source>
        <dbReference type="Pfam" id="PF01451"/>
    </source>
</evidence>
<dbReference type="EMBL" id="CP017834">
    <property type="protein sequence ID" value="APJ03009.1"/>
    <property type="molecule type" value="Genomic_DNA"/>
</dbReference>
<dbReference type="RefSeq" id="WP_148696723.1">
    <property type="nucleotide sequence ID" value="NZ_CP017834.1"/>
</dbReference>
<protein>
    <recommendedName>
        <fullName evidence="1">Phosphotyrosine protein phosphatase I domain-containing protein</fullName>
    </recommendedName>
</protein>
<dbReference type="AlphaFoldDB" id="A0A1L4CYI2"/>
<dbReference type="KEGG" id="saqi:AXG55_03395"/>
<dbReference type="InterPro" id="IPR023485">
    <property type="entry name" value="Ptyr_pPase"/>
</dbReference>
<proteinExistence type="predicted"/>
<evidence type="ECO:0000313" key="2">
    <source>
        <dbReference type="EMBL" id="APJ03009.1"/>
    </source>
</evidence>
<feature type="domain" description="Phosphotyrosine protein phosphatase I" evidence="1">
    <location>
        <begin position="276"/>
        <end position="324"/>
    </location>
</feature>
<reference evidence="2 3" key="1">
    <citation type="submission" date="2016-10" db="EMBL/GenBank/DDBJ databases">
        <title>Silvanigrella aquatica sp. nov., isolated from a freshwater lake located in the Black Forest, Germany, description of Silvanigrellaceae fam. nov., Silvanigrellales ord. nov., reclassification of the order Bdellovibrionales in the class Oligoflexia, reclassification of the families Bacteriovoracaceae and Halobacteriovoraceae in the new order Bacteriovoracales ord. nov., and reclassification of the family Pseudobacteriovoracaceae in the order Oligoflexiales.</title>
        <authorList>
            <person name="Hahn M.W."/>
            <person name="Schmidt J."/>
            <person name="Koll U."/>
            <person name="Rohde M."/>
            <person name="Verbag S."/>
            <person name="Pitt A."/>
            <person name="Nakai R."/>
            <person name="Naganuma T."/>
            <person name="Lang E."/>
        </authorList>
    </citation>
    <scope>NUCLEOTIDE SEQUENCE [LARGE SCALE GENOMIC DNA]</scope>
    <source>
        <strain evidence="2 3">MWH-Nonnen-W8red</strain>
    </source>
</reference>
<name>A0A1L4CYI2_9BACT</name>
<dbReference type="Pfam" id="PF01451">
    <property type="entry name" value="LMWPc"/>
    <property type="match status" value="1"/>
</dbReference>
<organism evidence="2 3">
    <name type="scientific">Silvanigrella aquatica</name>
    <dbReference type="NCBI Taxonomy" id="1915309"/>
    <lineage>
        <taxon>Bacteria</taxon>
        <taxon>Pseudomonadati</taxon>
        <taxon>Bdellovibrionota</taxon>
        <taxon>Oligoflexia</taxon>
        <taxon>Silvanigrellales</taxon>
        <taxon>Silvanigrellaceae</taxon>
        <taxon>Silvanigrella</taxon>
    </lineage>
</organism>
<sequence>MGFRNVTTANQMASISITEVLRKEKAKIISDYSVEIYGNLFFPKKIMGSENKEKIAKYLELAIHFSGLLKIDVNQSFFQVESKMSSDRVKLGINNLIEVLNNISISLFEREELNQICENFSNIFITKSYDFSTRKNGAKKLAYIGALNVLYINILKTAAKFKISFPNGVIFPCFNKNEQNRVNKTARISVMPPKLPPKLSPNVKPQQASEEDEIYATLDSVVPKFTSTKTTGRQLTVHEVFMKYKSELNALIANAEIAKKNMLNNQQSNLIFPSHILVCCKGNHTRSPVAEAILRALLHNCCSLYNINVYSAGLGIVKKENSREYRVTYTNDTRYDNKGTTTANTNSIKVVEELCRMAPRYFEGADQGIQTHIARDIENAYYIENTKINWDLNIVMEESQKEVIKFWRKNGDAAKIPQVGLRLRIRKLRDPEFILLGKMGITEPIYDPQKDFHSHGPQNSYPMFVEMLDTILGLCIKWAQVILKGTWKNSLEIK</sequence>
<gene>
    <name evidence="2" type="ORF">AXG55_03395</name>
</gene>
<keyword evidence="3" id="KW-1185">Reference proteome</keyword>
<dbReference type="InterPro" id="IPR036196">
    <property type="entry name" value="Ptyr_pPase_sf"/>
</dbReference>
<dbReference type="Gene3D" id="3.40.50.2300">
    <property type="match status" value="1"/>
</dbReference>